<dbReference type="GO" id="GO:0016301">
    <property type="term" value="F:kinase activity"/>
    <property type="evidence" value="ECO:0007669"/>
    <property type="project" value="UniProtKB-KW"/>
</dbReference>
<dbReference type="PROSITE" id="PS50109">
    <property type="entry name" value="HIS_KIN"/>
    <property type="match status" value="1"/>
</dbReference>
<evidence type="ECO:0000256" key="1">
    <source>
        <dbReference type="ARBA" id="ARBA00000085"/>
    </source>
</evidence>
<comment type="subcellular location">
    <subcellularLocation>
        <location evidence="2">Cell inner membrane</location>
        <topology evidence="2">Multi-pass membrane protein</topology>
    </subcellularLocation>
</comment>
<feature type="domain" description="Response regulatory" evidence="18">
    <location>
        <begin position="837"/>
        <end position="954"/>
    </location>
</feature>
<feature type="modified residue" description="Phosphohistidine" evidence="15">
    <location>
        <position position="1027"/>
    </location>
</feature>
<dbReference type="Pfam" id="PF00072">
    <property type="entry name" value="Response_reg"/>
    <property type="match status" value="1"/>
</dbReference>
<evidence type="ECO:0000256" key="3">
    <source>
        <dbReference type="ARBA" id="ARBA00012438"/>
    </source>
</evidence>
<dbReference type="PANTHER" id="PTHR43047:SF78">
    <property type="entry name" value="SENSORY_REGULATORY PROTEIN RPFC"/>
    <property type="match status" value="1"/>
</dbReference>
<dbReference type="InterPro" id="IPR000014">
    <property type="entry name" value="PAS"/>
</dbReference>
<dbReference type="SMART" id="SM00448">
    <property type="entry name" value="REC"/>
    <property type="match status" value="1"/>
</dbReference>
<comment type="catalytic activity">
    <reaction evidence="1">
        <text>ATP + protein L-histidine = ADP + protein N-phospho-L-histidine.</text>
        <dbReference type="EC" id="2.7.13.3"/>
    </reaction>
</comment>
<keyword evidence="14" id="KW-0472">Membrane</keyword>
<evidence type="ECO:0000256" key="12">
    <source>
        <dbReference type="ARBA" id="ARBA00022989"/>
    </source>
</evidence>
<keyword evidence="7" id="KW-0808">Transferase</keyword>
<dbReference type="SMART" id="SM00387">
    <property type="entry name" value="HATPase_c"/>
    <property type="match status" value="1"/>
</dbReference>
<evidence type="ECO:0000259" key="19">
    <source>
        <dbReference type="PROSITE" id="PS50112"/>
    </source>
</evidence>
<protein>
    <recommendedName>
        <fullName evidence="3">histidine kinase</fullName>
        <ecNumber evidence="3">2.7.13.3</ecNumber>
    </recommendedName>
</protein>
<dbReference type="InterPro" id="IPR003594">
    <property type="entry name" value="HATPase_dom"/>
</dbReference>
<dbReference type="Gene3D" id="1.10.287.130">
    <property type="match status" value="1"/>
</dbReference>
<feature type="domain" description="Histidine kinase" evidence="17">
    <location>
        <begin position="595"/>
        <end position="816"/>
    </location>
</feature>
<dbReference type="InterPro" id="IPR036097">
    <property type="entry name" value="HisK_dim/P_sf"/>
</dbReference>
<keyword evidence="5" id="KW-0997">Cell inner membrane</keyword>
<dbReference type="CDD" id="cd17546">
    <property type="entry name" value="REC_hyHK_CKI1_RcsC-like"/>
    <property type="match status" value="1"/>
</dbReference>
<dbReference type="SMART" id="SM00388">
    <property type="entry name" value="HisKA"/>
    <property type="match status" value="1"/>
</dbReference>
<dbReference type="SUPFAM" id="SSF47384">
    <property type="entry name" value="Homodimeric domain of signal transducing histidine kinase"/>
    <property type="match status" value="1"/>
</dbReference>
<dbReference type="PROSITE" id="PS50113">
    <property type="entry name" value="PAC"/>
    <property type="match status" value="1"/>
</dbReference>
<evidence type="ECO:0000256" key="5">
    <source>
        <dbReference type="ARBA" id="ARBA00022519"/>
    </source>
</evidence>
<accession>A0ABU7TVA5</accession>
<evidence type="ECO:0000259" key="18">
    <source>
        <dbReference type="PROSITE" id="PS50110"/>
    </source>
</evidence>
<dbReference type="InterPro" id="IPR013655">
    <property type="entry name" value="PAS_fold_3"/>
</dbReference>
<evidence type="ECO:0000259" key="17">
    <source>
        <dbReference type="PROSITE" id="PS50109"/>
    </source>
</evidence>
<dbReference type="SUPFAM" id="SSF55785">
    <property type="entry name" value="PYP-like sensor domain (PAS domain)"/>
    <property type="match status" value="2"/>
</dbReference>
<dbReference type="Gene3D" id="3.30.565.10">
    <property type="entry name" value="Histidine kinase-like ATPase, C-terminal domain"/>
    <property type="match status" value="1"/>
</dbReference>
<evidence type="ECO:0000256" key="14">
    <source>
        <dbReference type="ARBA" id="ARBA00023136"/>
    </source>
</evidence>
<dbReference type="InterPro" id="IPR036641">
    <property type="entry name" value="HPT_dom_sf"/>
</dbReference>
<keyword evidence="11" id="KW-0067">ATP-binding</keyword>
<evidence type="ECO:0000256" key="2">
    <source>
        <dbReference type="ARBA" id="ARBA00004429"/>
    </source>
</evidence>
<feature type="domain" description="PAS" evidence="19">
    <location>
        <begin position="325"/>
        <end position="385"/>
    </location>
</feature>
<evidence type="ECO:0000256" key="9">
    <source>
        <dbReference type="ARBA" id="ARBA00022741"/>
    </source>
</evidence>
<evidence type="ECO:0000313" key="23">
    <source>
        <dbReference type="Proteomes" id="UP001355206"/>
    </source>
</evidence>
<dbReference type="InterPro" id="IPR029151">
    <property type="entry name" value="Sensor-like_sf"/>
</dbReference>
<organism evidence="22 23">
    <name type="scientific">Methylobacterium oryzae</name>
    <dbReference type="NCBI Taxonomy" id="334852"/>
    <lineage>
        <taxon>Bacteria</taxon>
        <taxon>Pseudomonadati</taxon>
        <taxon>Pseudomonadota</taxon>
        <taxon>Alphaproteobacteria</taxon>
        <taxon>Hyphomicrobiales</taxon>
        <taxon>Methylobacteriaceae</taxon>
        <taxon>Methylobacterium</taxon>
    </lineage>
</organism>
<evidence type="ECO:0000256" key="10">
    <source>
        <dbReference type="ARBA" id="ARBA00022777"/>
    </source>
</evidence>
<evidence type="ECO:0000256" key="4">
    <source>
        <dbReference type="ARBA" id="ARBA00022475"/>
    </source>
</evidence>
<evidence type="ECO:0000259" key="21">
    <source>
        <dbReference type="PROSITE" id="PS50894"/>
    </source>
</evidence>
<feature type="domain" description="PAC" evidence="20">
    <location>
        <begin position="522"/>
        <end position="577"/>
    </location>
</feature>
<keyword evidence="10 22" id="KW-0418">Kinase</keyword>
<dbReference type="SUPFAM" id="SSF103190">
    <property type="entry name" value="Sensory domain-like"/>
    <property type="match status" value="1"/>
</dbReference>
<dbReference type="Gene3D" id="1.20.120.160">
    <property type="entry name" value="HPT domain"/>
    <property type="match status" value="1"/>
</dbReference>
<keyword evidence="4" id="KW-1003">Cell membrane</keyword>
<reference evidence="22 23" key="1">
    <citation type="journal article" date="2012" name="Genet. Mol. Biol.">
        <title>Analysis of 16S rRNA and mxaF genes revealing insights into Methylobacterium niche-specific plant association.</title>
        <authorList>
            <person name="Dourado M.N."/>
            <person name="Andreote F.D."/>
            <person name="Dini-Andreote F."/>
            <person name="Conti R."/>
            <person name="Araujo J.M."/>
            <person name="Araujo W.L."/>
        </authorList>
    </citation>
    <scope>NUCLEOTIDE SEQUENCE [LARGE SCALE GENOMIC DNA]</scope>
    <source>
        <strain evidence="22 23">TC3-10</strain>
    </source>
</reference>
<dbReference type="InterPro" id="IPR008207">
    <property type="entry name" value="Sig_transdc_His_kin_Hpt_dom"/>
</dbReference>
<dbReference type="InterPro" id="IPR001789">
    <property type="entry name" value="Sig_transdc_resp-reg_receiver"/>
</dbReference>
<dbReference type="InterPro" id="IPR033479">
    <property type="entry name" value="dCache_1"/>
</dbReference>
<dbReference type="Pfam" id="PF08447">
    <property type="entry name" value="PAS_3"/>
    <property type="match status" value="2"/>
</dbReference>
<feature type="modified residue" description="4-aspartylphosphate" evidence="16">
    <location>
        <position position="886"/>
    </location>
</feature>
<name>A0ABU7TVA5_9HYPH</name>
<dbReference type="CDD" id="cd12914">
    <property type="entry name" value="PDC1_DGC_like"/>
    <property type="match status" value="1"/>
</dbReference>
<dbReference type="SUPFAM" id="SSF55874">
    <property type="entry name" value="ATPase domain of HSP90 chaperone/DNA topoisomerase II/histidine kinase"/>
    <property type="match status" value="1"/>
</dbReference>
<evidence type="ECO:0000256" key="11">
    <source>
        <dbReference type="ARBA" id="ARBA00022840"/>
    </source>
</evidence>
<dbReference type="PRINTS" id="PR00344">
    <property type="entry name" value="BCTRLSENSOR"/>
</dbReference>
<dbReference type="CDD" id="cd00130">
    <property type="entry name" value="PAS"/>
    <property type="match status" value="2"/>
</dbReference>
<dbReference type="PROSITE" id="PS50110">
    <property type="entry name" value="RESPONSE_REGULATORY"/>
    <property type="match status" value="1"/>
</dbReference>
<gene>
    <name evidence="22" type="ORF">MOTC310_24230</name>
</gene>
<dbReference type="Gene3D" id="3.40.50.2300">
    <property type="match status" value="1"/>
</dbReference>
<dbReference type="InterPro" id="IPR000700">
    <property type="entry name" value="PAS-assoc_C"/>
</dbReference>
<dbReference type="Gene3D" id="3.30.450.20">
    <property type="entry name" value="PAS domain"/>
    <property type="match status" value="4"/>
</dbReference>
<dbReference type="SUPFAM" id="SSF52172">
    <property type="entry name" value="CheY-like"/>
    <property type="match status" value="1"/>
</dbReference>
<evidence type="ECO:0000259" key="20">
    <source>
        <dbReference type="PROSITE" id="PS50113"/>
    </source>
</evidence>
<evidence type="ECO:0000256" key="6">
    <source>
        <dbReference type="ARBA" id="ARBA00022553"/>
    </source>
</evidence>
<dbReference type="Proteomes" id="UP001355206">
    <property type="component" value="Unassembled WGS sequence"/>
</dbReference>
<keyword evidence="12" id="KW-1133">Transmembrane helix</keyword>
<evidence type="ECO:0000256" key="15">
    <source>
        <dbReference type="PROSITE-ProRule" id="PRU00110"/>
    </source>
</evidence>
<keyword evidence="13" id="KW-0902">Two-component regulatory system</keyword>
<dbReference type="SUPFAM" id="SSF47226">
    <property type="entry name" value="Histidine-containing phosphotransfer domain, HPT domain"/>
    <property type="match status" value="1"/>
</dbReference>
<comment type="caution">
    <text evidence="22">The sequence shown here is derived from an EMBL/GenBank/DDBJ whole genome shotgun (WGS) entry which is preliminary data.</text>
</comment>
<feature type="domain" description="HPt" evidence="21">
    <location>
        <begin position="985"/>
        <end position="1082"/>
    </location>
</feature>
<dbReference type="PROSITE" id="PS50894">
    <property type="entry name" value="HPT"/>
    <property type="match status" value="1"/>
</dbReference>
<feature type="domain" description="PAS" evidence="19">
    <location>
        <begin position="451"/>
        <end position="521"/>
    </location>
</feature>
<keyword evidence="6 16" id="KW-0597">Phosphoprotein</keyword>
<keyword evidence="8" id="KW-0812">Transmembrane</keyword>
<evidence type="ECO:0000256" key="8">
    <source>
        <dbReference type="ARBA" id="ARBA00022692"/>
    </source>
</evidence>
<dbReference type="InterPro" id="IPR003661">
    <property type="entry name" value="HisK_dim/P_dom"/>
</dbReference>
<dbReference type="SMART" id="SM00086">
    <property type="entry name" value="PAC"/>
    <property type="match status" value="2"/>
</dbReference>
<dbReference type="InterPro" id="IPR011006">
    <property type="entry name" value="CheY-like_superfamily"/>
</dbReference>
<dbReference type="InterPro" id="IPR004358">
    <property type="entry name" value="Sig_transdc_His_kin-like_C"/>
</dbReference>
<dbReference type="RefSeq" id="WP_331303625.1">
    <property type="nucleotide sequence ID" value="NZ_MLCA01000014.1"/>
</dbReference>
<dbReference type="InterPro" id="IPR001610">
    <property type="entry name" value="PAC"/>
</dbReference>
<keyword evidence="9" id="KW-0547">Nucleotide-binding</keyword>
<dbReference type="PROSITE" id="PS50112">
    <property type="entry name" value="PAS"/>
    <property type="match status" value="2"/>
</dbReference>
<dbReference type="Pfam" id="PF00512">
    <property type="entry name" value="HisKA"/>
    <property type="match status" value="1"/>
</dbReference>
<dbReference type="InterPro" id="IPR005467">
    <property type="entry name" value="His_kinase_dom"/>
</dbReference>
<evidence type="ECO:0000256" key="13">
    <source>
        <dbReference type="ARBA" id="ARBA00023012"/>
    </source>
</evidence>
<dbReference type="InterPro" id="IPR035965">
    <property type="entry name" value="PAS-like_dom_sf"/>
</dbReference>
<evidence type="ECO:0000256" key="7">
    <source>
        <dbReference type="ARBA" id="ARBA00022679"/>
    </source>
</evidence>
<evidence type="ECO:0000256" key="16">
    <source>
        <dbReference type="PROSITE-ProRule" id="PRU00169"/>
    </source>
</evidence>
<dbReference type="PANTHER" id="PTHR43047">
    <property type="entry name" value="TWO-COMPONENT HISTIDINE PROTEIN KINASE"/>
    <property type="match status" value="1"/>
</dbReference>
<dbReference type="Pfam" id="PF01627">
    <property type="entry name" value="Hpt"/>
    <property type="match status" value="1"/>
</dbReference>
<dbReference type="CDD" id="cd00082">
    <property type="entry name" value="HisKA"/>
    <property type="match status" value="1"/>
</dbReference>
<dbReference type="EC" id="2.7.13.3" evidence="3"/>
<dbReference type="Pfam" id="PF02743">
    <property type="entry name" value="dCache_1"/>
    <property type="match status" value="1"/>
</dbReference>
<dbReference type="CDD" id="cd12915">
    <property type="entry name" value="PDC2_DGC_like"/>
    <property type="match status" value="1"/>
</dbReference>
<dbReference type="EMBL" id="MLCA01000014">
    <property type="protein sequence ID" value="MEE7493391.1"/>
    <property type="molecule type" value="Genomic_DNA"/>
</dbReference>
<dbReference type="CDD" id="cd16922">
    <property type="entry name" value="HATPase_EvgS-ArcB-TorS-like"/>
    <property type="match status" value="1"/>
</dbReference>
<proteinExistence type="predicted"/>
<keyword evidence="23" id="KW-1185">Reference proteome</keyword>
<dbReference type="InterPro" id="IPR036890">
    <property type="entry name" value="HATPase_C_sf"/>
</dbReference>
<dbReference type="SMART" id="SM00091">
    <property type="entry name" value="PAS"/>
    <property type="match status" value="2"/>
</dbReference>
<evidence type="ECO:0000313" key="22">
    <source>
        <dbReference type="EMBL" id="MEE7493391.1"/>
    </source>
</evidence>
<dbReference type="Pfam" id="PF02518">
    <property type="entry name" value="HATPase_c"/>
    <property type="match status" value="1"/>
</dbReference>
<sequence>MRALATGYVSRRLVLLGAIICSMLVGLGEWHEWDQRAADIRQTETAALNVARAVAREADATFRLSDTVLFGIIERLQNEGRSPGALERLSRSMATATDALDSVGALFVYDAEGNWIASSRTPIPPGANNADRAYFHFHKADPSLAPHLSEPIRSRSSGAWIILVSRRLQSPDGSFAGVVAATVDVQRFIQRLSGFDVGSGGVIALLTGGGRILARQPFSEDQIGRDVSATPLFQADLPSRSSGVGRYVSPIDGNARLAGFATASMFPVVAYAAVSEDEALASWRSGAIMRVAVLGLLLAALSGLGLRLLRDVRRREQAEGELARSEERYRLLAENTSDLIVFKPTMMGRHRYVSPAVRTILGWEPEEYGTLPAAEIIHPDELAEVSAVYAALSPEHPQATHMHRLRHKAGHYVWIESVLKLVGHDPQDSAVLVTGRDVTARRAADEALRVSEARYRLLSEATTDMVTHLDLSSRRLYVSPASRELLGYEPHELIGTSPGGLTHPEDAEGLAALLAEMSSGSREQAVHVYRLRHRDGRWVWVEASLRCLEDEGGQAAGFVASVRNIDARKADEAALLAARAEAERASAAKSEFLASMSHEIRTPLNGVIGYADLLLDEPGIDGRPRQCGERIRSAGAALLTVVNDILDFSKIEAGQVEIAPRPFSLAALIDDTVSIVRGLAEAKGLALHVDLDPASPPWLAGDEDRLRQVLLNLLNNAIKFTPAGGVGLRVAAGGGPDPVLLAFSVTDTGIGIPAAERGRLFKRFSQVDGSYRRRYGGTGLGLAISKLLVELMGGRIGVESEEGTGSTFRFELDLDRAEAPPPVASGSGAGPARRGRHLLLAEDVTLNQELARTILEGAGHTVDIVADGAEAVRAVQARRYDLVLMDVQMPVMDGVGAARRIRALADPVAAVPIIALTANVLPQQVAEFREAGMSHHVGKPFRREELLAAIDRWADDRSHQRPAAVEGGSSPATESTPGVLDAAVLEELSASIGAYRIERMLDLLASELNERFRSDLGDRERVARDAHAIVSAAGSLGFLGLSSLCREIETAARSDADLTPLTRRLAEQRAAALRLIRDLSAA</sequence>
<dbReference type="NCBIfam" id="TIGR00229">
    <property type="entry name" value="sensory_box"/>
    <property type="match status" value="2"/>
</dbReference>